<evidence type="ECO:0000313" key="2">
    <source>
        <dbReference type="Proteomes" id="UP000887561"/>
    </source>
</evidence>
<accession>A0A915M7Z7</accession>
<evidence type="ECO:0000313" key="3">
    <source>
        <dbReference type="WBParaSite" id="scaffold3098_cov197.g5994"/>
    </source>
</evidence>
<organism evidence="2 3">
    <name type="scientific">Meloidogyne javanica</name>
    <name type="common">Root-knot nematode worm</name>
    <dbReference type="NCBI Taxonomy" id="6303"/>
    <lineage>
        <taxon>Eukaryota</taxon>
        <taxon>Metazoa</taxon>
        <taxon>Ecdysozoa</taxon>
        <taxon>Nematoda</taxon>
        <taxon>Chromadorea</taxon>
        <taxon>Rhabditida</taxon>
        <taxon>Tylenchina</taxon>
        <taxon>Tylenchomorpha</taxon>
        <taxon>Tylenchoidea</taxon>
        <taxon>Meloidogynidae</taxon>
        <taxon>Meloidogyninae</taxon>
        <taxon>Meloidogyne</taxon>
        <taxon>Meloidogyne incognita group</taxon>
    </lineage>
</organism>
<dbReference type="AlphaFoldDB" id="A0A915M7Z7"/>
<dbReference type="Proteomes" id="UP000887561">
    <property type="component" value="Unplaced"/>
</dbReference>
<keyword evidence="2" id="KW-1185">Reference proteome</keyword>
<protein>
    <submittedName>
        <fullName evidence="3">Uncharacterized protein</fullName>
    </submittedName>
</protein>
<sequence length="157" mass="17497">MRDKAKMLLLPFNLVWLALIIASNFDVGDTASNFDEDGVLKESRIKRLEKIAEIDNLTGMPRGEEIANELKKYDEIVKNSKNVGEMLEEGVMIRTVKLVLGQDGVEMLGGLCAMLRVPRGDAGGYELLSMHPVLLVDYEIDMPGNNMRLQGINNISF</sequence>
<reference evidence="3" key="1">
    <citation type="submission" date="2022-11" db="UniProtKB">
        <authorList>
            <consortium name="WormBaseParasite"/>
        </authorList>
    </citation>
    <scope>IDENTIFICATION</scope>
</reference>
<proteinExistence type="predicted"/>
<name>A0A915M7Z7_MELJA</name>
<dbReference type="WBParaSite" id="scaffold3098_cov197.g5994">
    <property type="protein sequence ID" value="scaffold3098_cov197.g5994"/>
    <property type="gene ID" value="scaffold3098_cov197.g5994"/>
</dbReference>
<evidence type="ECO:0000256" key="1">
    <source>
        <dbReference type="SAM" id="SignalP"/>
    </source>
</evidence>
<feature type="signal peptide" evidence="1">
    <location>
        <begin position="1"/>
        <end position="22"/>
    </location>
</feature>
<keyword evidence="1" id="KW-0732">Signal</keyword>
<feature type="chain" id="PRO_5036688735" evidence="1">
    <location>
        <begin position="23"/>
        <end position="157"/>
    </location>
</feature>